<proteinExistence type="predicted"/>
<sequence length="100" mass="11027">MLRYTVLRLLVFFGVLSALWLLGLRGQENMLLLVAGAALLSAVISYFGLRRFREDYSAQLAQKIEQRMEAKQAKQAAAGAGSTDEDAEDAEAARGDDTFR</sequence>
<dbReference type="InterPro" id="IPR025323">
    <property type="entry name" value="DUF4229"/>
</dbReference>
<feature type="compositionally biased region" description="Basic and acidic residues" evidence="1">
    <location>
        <begin position="91"/>
        <end position="100"/>
    </location>
</feature>
<name>A0ABP8JDQ7_9MICO</name>
<dbReference type="Pfam" id="PF14012">
    <property type="entry name" value="DUF4229"/>
    <property type="match status" value="1"/>
</dbReference>
<keyword evidence="2" id="KW-0812">Transmembrane</keyword>
<dbReference type="EMBL" id="BAABFX010000010">
    <property type="protein sequence ID" value="GAA4389137.1"/>
    <property type="molecule type" value="Genomic_DNA"/>
</dbReference>
<evidence type="ECO:0000313" key="4">
    <source>
        <dbReference type="Proteomes" id="UP001500390"/>
    </source>
</evidence>
<feature type="transmembrane region" description="Helical" evidence="2">
    <location>
        <begin position="30"/>
        <end position="49"/>
    </location>
</feature>
<dbReference type="Proteomes" id="UP001500390">
    <property type="component" value="Unassembled WGS sequence"/>
</dbReference>
<keyword evidence="4" id="KW-1185">Reference proteome</keyword>
<gene>
    <name evidence="3" type="ORF">GCM10023153_05050</name>
</gene>
<dbReference type="RefSeq" id="WP_159901356.1">
    <property type="nucleotide sequence ID" value="NZ_BAABFX010000010.1"/>
</dbReference>
<feature type="region of interest" description="Disordered" evidence="1">
    <location>
        <begin position="72"/>
        <end position="100"/>
    </location>
</feature>
<dbReference type="NCBIfam" id="TIGR01167">
    <property type="entry name" value="LPXTG_anchor"/>
    <property type="match status" value="1"/>
</dbReference>
<organism evidence="3 4">
    <name type="scientific">Ornithinibacter aureus</name>
    <dbReference type="NCBI Taxonomy" id="622664"/>
    <lineage>
        <taxon>Bacteria</taxon>
        <taxon>Bacillati</taxon>
        <taxon>Actinomycetota</taxon>
        <taxon>Actinomycetes</taxon>
        <taxon>Micrococcales</taxon>
        <taxon>Intrasporangiaceae</taxon>
        <taxon>Ornithinibacter</taxon>
    </lineage>
</organism>
<evidence type="ECO:0000256" key="2">
    <source>
        <dbReference type="SAM" id="Phobius"/>
    </source>
</evidence>
<keyword evidence="2" id="KW-0472">Membrane</keyword>
<protein>
    <recommendedName>
        <fullName evidence="5">DUF4229 domain-containing protein</fullName>
    </recommendedName>
</protein>
<reference evidence="4" key="1">
    <citation type="journal article" date="2019" name="Int. J. Syst. Evol. Microbiol.">
        <title>The Global Catalogue of Microorganisms (GCM) 10K type strain sequencing project: providing services to taxonomists for standard genome sequencing and annotation.</title>
        <authorList>
            <consortium name="The Broad Institute Genomics Platform"/>
            <consortium name="The Broad Institute Genome Sequencing Center for Infectious Disease"/>
            <person name="Wu L."/>
            <person name="Ma J."/>
        </authorList>
    </citation>
    <scope>NUCLEOTIDE SEQUENCE [LARGE SCALE GENOMIC DNA]</scope>
    <source>
        <strain evidence="4">JCM 17738</strain>
    </source>
</reference>
<comment type="caution">
    <text evidence="3">The sequence shown here is derived from an EMBL/GenBank/DDBJ whole genome shotgun (WGS) entry which is preliminary data.</text>
</comment>
<feature type="transmembrane region" description="Helical" evidence="2">
    <location>
        <begin position="7"/>
        <end position="24"/>
    </location>
</feature>
<evidence type="ECO:0008006" key="5">
    <source>
        <dbReference type="Google" id="ProtNLM"/>
    </source>
</evidence>
<evidence type="ECO:0000313" key="3">
    <source>
        <dbReference type="EMBL" id="GAA4389137.1"/>
    </source>
</evidence>
<accession>A0ABP8JDQ7</accession>
<feature type="compositionally biased region" description="Low complexity" evidence="1">
    <location>
        <begin position="73"/>
        <end position="82"/>
    </location>
</feature>
<evidence type="ECO:0000256" key="1">
    <source>
        <dbReference type="SAM" id="MobiDB-lite"/>
    </source>
</evidence>
<keyword evidence="2" id="KW-1133">Transmembrane helix</keyword>